<name>A0ABQ9GNN5_9NEOP</name>
<reference evidence="1 2" key="1">
    <citation type="submission" date="2023-02" db="EMBL/GenBank/DDBJ databases">
        <title>LHISI_Scaffold_Assembly.</title>
        <authorList>
            <person name="Stuart O.P."/>
            <person name="Cleave R."/>
            <person name="Magrath M.J.L."/>
            <person name="Mikheyev A.S."/>
        </authorList>
    </citation>
    <scope>NUCLEOTIDE SEQUENCE [LARGE SCALE GENOMIC DNA]</scope>
    <source>
        <strain evidence="1">Daus_M_001</strain>
        <tissue evidence="1">Leg muscle</tissue>
    </source>
</reference>
<accession>A0ABQ9GNN5</accession>
<dbReference type="Proteomes" id="UP001159363">
    <property type="component" value="Chromosome 9"/>
</dbReference>
<proteinExistence type="predicted"/>
<evidence type="ECO:0000313" key="1">
    <source>
        <dbReference type="EMBL" id="KAJ8873642.1"/>
    </source>
</evidence>
<evidence type="ECO:0000313" key="2">
    <source>
        <dbReference type="Proteomes" id="UP001159363"/>
    </source>
</evidence>
<sequence>MVVVVEQDDSVVAHHCLPHYRDKADPRKSTKITRNKSDFKRMCISVLSTGSHMRHAQVSSEPLTDLQGNKHQLHALWSEVILGYQSMIRKLRFRKYLGVRSLACGQSSFPCGAAVAQRIERSPPTHAKQARSLAGLLPDFGTRESCLTMPLVGAGFLGDLPFSLTLPSSVVPYPPRFALIGSQGLVVKSRPNLSNPSFPSCYVVALKFNPFLLGLIVSYWMSILQACSKFNPRIFQFSSYLSHRALDGPLTRLARILDVVDSILLDVPWLIYFKSRELAKW</sequence>
<dbReference type="EMBL" id="JARBHB010000010">
    <property type="protein sequence ID" value="KAJ8873642.1"/>
    <property type="molecule type" value="Genomic_DNA"/>
</dbReference>
<gene>
    <name evidence="1" type="ORF">PR048_024464</name>
</gene>
<organism evidence="1 2">
    <name type="scientific">Dryococelus australis</name>
    <dbReference type="NCBI Taxonomy" id="614101"/>
    <lineage>
        <taxon>Eukaryota</taxon>
        <taxon>Metazoa</taxon>
        <taxon>Ecdysozoa</taxon>
        <taxon>Arthropoda</taxon>
        <taxon>Hexapoda</taxon>
        <taxon>Insecta</taxon>
        <taxon>Pterygota</taxon>
        <taxon>Neoptera</taxon>
        <taxon>Polyneoptera</taxon>
        <taxon>Phasmatodea</taxon>
        <taxon>Verophasmatodea</taxon>
        <taxon>Anareolatae</taxon>
        <taxon>Phasmatidae</taxon>
        <taxon>Eurycanthinae</taxon>
        <taxon>Dryococelus</taxon>
    </lineage>
</organism>
<keyword evidence="2" id="KW-1185">Reference proteome</keyword>
<comment type="caution">
    <text evidence="1">The sequence shown here is derived from an EMBL/GenBank/DDBJ whole genome shotgun (WGS) entry which is preliminary data.</text>
</comment>
<protein>
    <submittedName>
        <fullName evidence="1">Uncharacterized protein</fullName>
    </submittedName>
</protein>